<proteinExistence type="predicted"/>
<name>A0A0F9CQL9_9ZZZZ</name>
<comment type="caution">
    <text evidence="1">The sequence shown here is derived from an EMBL/GenBank/DDBJ whole genome shotgun (WGS) entry which is preliminary data.</text>
</comment>
<dbReference type="EMBL" id="LAZR01043070">
    <property type="protein sequence ID" value="KKL07971.1"/>
    <property type="molecule type" value="Genomic_DNA"/>
</dbReference>
<sequence>LCDALMYGCNIVARAAPPPQVDSRLDKLSAQDRLLWSKILRHDSRSALARR</sequence>
<protein>
    <submittedName>
        <fullName evidence="1">Uncharacterized protein</fullName>
    </submittedName>
</protein>
<dbReference type="AlphaFoldDB" id="A0A0F9CQL9"/>
<reference evidence="1" key="1">
    <citation type="journal article" date="2015" name="Nature">
        <title>Complex archaea that bridge the gap between prokaryotes and eukaryotes.</title>
        <authorList>
            <person name="Spang A."/>
            <person name="Saw J.H."/>
            <person name="Jorgensen S.L."/>
            <person name="Zaremba-Niedzwiedzka K."/>
            <person name="Martijn J."/>
            <person name="Lind A.E."/>
            <person name="van Eijk R."/>
            <person name="Schleper C."/>
            <person name="Guy L."/>
            <person name="Ettema T.J."/>
        </authorList>
    </citation>
    <scope>NUCLEOTIDE SEQUENCE</scope>
</reference>
<evidence type="ECO:0000313" key="1">
    <source>
        <dbReference type="EMBL" id="KKL07971.1"/>
    </source>
</evidence>
<gene>
    <name evidence="1" type="ORF">LCGC14_2580610</name>
</gene>
<accession>A0A0F9CQL9</accession>
<feature type="non-terminal residue" evidence="1">
    <location>
        <position position="1"/>
    </location>
</feature>
<organism evidence="1">
    <name type="scientific">marine sediment metagenome</name>
    <dbReference type="NCBI Taxonomy" id="412755"/>
    <lineage>
        <taxon>unclassified sequences</taxon>
        <taxon>metagenomes</taxon>
        <taxon>ecological metagenomes</taxon>
    </lineage>
</organism>